<feature type="region of interest" description="Disordered" evidence="1">
    <location>
        <begin position="185"/>
        <end position="215"/>
    </location>
</feature>
<evidence type="ECO:0000313" key="4">
    <source>
        <dbReference type="WBParaSite" id="OFLC_0000675201-mRNA-1"/>
    </source>
</evidence>
<evidence type="ECO:0000313" key="3">
    <source>
        <dbReference type="Proteomes" id="UP000267606"/>
    </source>
</evidence>
<dbReference type="Proteomes" id="UP000267606">
    <property type="component" value="Unassembled WGS sequence"/>
</dbReference>
<name>A0A183HGZ1_9BILA</name>
<dbReference type="AlphaFoldDB" id="A0A183HGZ1"/>
<reference evidence="2 3" key="2">
    <citation type="submission" date="2018-11" db="EMBL/GenBank/DDBJ databases">
        <authorList>
            <consortium name="Pathogen Informatics"/>
        </authorList>
    </citation>
    <scope>NUCLEOTIDE SEQUENCE [LARGE SCALE GENOMIC DNA]</scope>
</reference>
<reference evidence="4" key="1">
    <citation type="submission" date="2016-06" db="UniProtKB">
        <authorList>
            <consortium name="WormBaseParasite"/>
        </authorList>
    </citation>
    <scope>IDENTIFICATION</scope>
</reference>
<evidence type="ECO:0000256" key="1">
    <source>
        <dbReference type="SAM" id="MobiDB-lite"/>
    </source>
</evidence>
<feature type="compositionally biased region" description="Basic and acidic residues" evidence="1">
    <location>
        <begin position="109"/>
        <end position="119"/>
    </location>
</feature>
<dbReference type="EMBL" id="UZAJ01006608">
    <property type="protein sequence ID" value="VDO47805.1"/>
    <property type="molecule type" value="Genomic_DNA"/>
</dbReference>
<accession>A0A183HGZ1</accession>
<feature type="region of interest" description="Disordered" evidence="1">
    <location>
        <begin position="109"/>
        <end position="131"/>
    </location>
</feature>
<keyword evidence="3" id="KW-1185">Reference proteome</keyword>
<organism evidence="4">
    <name type="scientific">Onchocerca flexuosa</name>
    <dbReference type="NCBI Taxonomy" id="387005"/>
    <lineage>
        <taxon>Eukaryota</taxon>
        <taxon>Metazoa</taxon>
        <taxon>Ecdysozoa</taxon>
        <taxon>Nematoda</taxon>
        <taxon>Chromadorea</taxon>
        <taxon>Rhabditida</taxon>
        <taxon>Spirurina</taxon>
        <taxon>Spiruromorpha</taxon>
        <taxon>Filarioidea</taxon>
        <taxon>Onchocercidae</taxon>
        <taxon>Onchocerca</taxon>
    </lineage>
</organism>
<protein>
    <submittedName>
        <fullName evidence="4">WAPL domain-containing protein</fullName>
    </submittedName>
</protein>
<gene>
    <name evidence="2" type="ORF">OFLC_LOCUS6752</name>
</gene>
<evidence type="ECO:0000313" key="2">
    <source>
        <dbReference type="EMBL" id="VDO47805.1"/>
    </source>
</evidence>
<sequence>MDLCMKREQKLRTEGNTVEANALSAVGFSVMNLMAKVMELLQSNGCIHVGSLMLEAVKASMSKGSDDWESLILCTESIHALVDEVRIKSTASDNTEQLETINKTGKKLDKKEQAELANERKKRKRENVCAKKQEEANEKRKCCAKQRTESQSIFQSPKIHQAEHYMETSNGDRNTILMATNNFKNREERRRRQTKKKSQINEKPNCLPQSNIPDSNLQVIPNFPDDNNFTGPISAEALMEEYEESDSSNPTTLPSFPVCCKYLFDTRDYIYLMS</sequence>
<dbReference type="WBParaSite" id="OFLC_0000675201-mRNA-1">
    <property type="protein sequence ID" value="OFLC_0000675201-mRNA-1"/>
    <property type="gene ID" value="OFLC_0000675201"/>
</dbReference>
<proteinExistence type="predicted"/>